<sequence length="78" mass="8408">MPTNDLNASVCNSLMRSEQRMLLDVVKQLFPMGEIFSEVVLLLQLGSGSNEATPSLGEVVLVEAAVSGKSGRNAKENW</sequence>
<evidence type="ECO:0000313" key="2">
    <source>
        <dbReference type="Proteomes" id="UP000250321"/>
    </source>
</evidence>
<gene>
    <name evidence="1" type="ORF">Pyn_08981</name>
</gene>
<evidence type="ECO:0000313" key="1">
    <source>
        <dbReference type="EMBL" id="PQP92307.1"/>
    </source>
</evidence>
<comment type="caution">
    <text evidence="1">The sequence shown here is derived from an EMBL/GenBank/DDBJ whole genome shotgun (WGS) entry which is preliminary data.</text>
</comment>
<name>A0A314XN74_PRUYE</name>
<organism evidence="1 2">
    <name type="scientific">Prunus yedoensis var. nudiflora</name>
    <dbReference type="NCBI Taxonomy" id="2094558"/>
    <lineage>
        <taxon>Eukaryota</taxon>
        <taxon>Viridiplantae</taxon>
        <taxon>Streptophyta</taxon>
        <taxon>Embryophyta</taxon>
        <taxon>Tracheophyta</taxon>
        <taxon>Spermatophyta</taxon>
        <taxon>Magnoliopsida</taxon>
        <taxon>eudicotyledons</taxon>
        <taxon>Gunneridae</taxon>
        <taxon>Pentapetalae</taxon>
        <taxon>rosids</taxon>
        <taxon>fabids</taxon>
        <taxon>Rosales</taxon>
        <taxon>Rosaceae</taxon>
        <taxon>Amygdaloideae</taxon>
        <taxon>Amygdaleae</taxon>
        <taxon>Prunus</taxon>
    </lineage>
</organism>
<accession>A0A314XN74</accession>
<protein>
    <submittedName>
        <fullName evidence="1">Uncharacterized protein</fullName>
    </submittedName>
</protein>
<dbReference type="Proteomes" id="UP000250321">
    <property type="component" value="Unassembled WGS sequence"/>
</dbReference>
<proteinExistence type="predicted"/>
<dbReference type="AlphaFoldDB" id="A0A314XN74"/>
<dbReference type="EMBL" id="PJQY01002591">
    <property type="protein sequence ID" value="PQP92307.1"/>
    <property type="molecule type" value="Genomic_DNA"/>
</dbReference>
<keyword evidence="2" id="KW-1185">Reference proteome</keyword>
<reference evidence="1 2" key="1">
    <citation type="submission" date="2018-02" db="EMBL/GenBank/DDBJ databases">
        <title>Draft genome of wild Prunus yedoensis var. nudiflora.</title>
        <authorList>
            <person name="Baek S."/>
            <person name="Kim J.-H."/>
            <person name="Choi K."/>
            <person name="Kim G.-B."/>
            <person name="Cho A."/>
            <person name="Jang H."/>
            <person name="Shin C.-H."/>
            <person name="Yu H.-J."/>
            <person name="Mun J.-H."/>
        </authorList>
    </citation>
    <scope>NUCLEOTIDE SEQUENCE [LARGE SCALE GENOMIC DNA]</scope>
    <source>
        <strain evidence="2">cv. Jeju island</strain>
        <tissue evidence="1">Leaf</tissue>
    </source>
</reference>